<keyword evidence="2" id="KW-1185">Reference proteome</keyword>
<gene>
    <name evidence="1" type="ORF">C8D99_1256</name>
</gene>
<evidence type="ECO:0008006" key="3">
    <source>
        <dbReference type="Google" id="ProtNLM"/>
    </source>
</evidence>
<evidence type="ECO:0000313" key="2">
    <source>
        <dbReference type="Proteomes" id="UP000295066"/>
    </source>
</evidence>
<dbReference type="Proteomes" id="UP000295066">
    <property type="component" value="Unassembled WGS sequence"/>
</dbReference>
<protein>
    <recommendedName>
        <fullName evidence="3">Alpha/beta hydrolase family protein</fullName>
    </recommendedName>
</protein>
<name>A0A4V6QD75_9BACT</name>
<dbReference type="InterPro" id="IPR029058">
    <property type="entry name" value="AB_hydrolase_fold"/>
</dbReference>
<dbReference type="Gene3D" id="3.40.50.1820">
    <property type="entry name" value="alpha/beta hydrolase"/>
    <property type="match status" value="1"/>
</dbReference>
<reference evidence="1 2" key="1">
    <citation type="submission" date="2019-03" db="EMBL/GenBank/DDBJ databases">
        <title>Genomic Encyclopedia of Type Strains, Phase IV (KMG-IV): sequencing the most valuable type-strain genomes for metagenomic binning, comparative biology and taxonomic classification.</title>
        <authorList>
            <person name="Goeker M."/>
        </authorList>
    </citation>
    <scope>NUCLEOTIDE SEQUENCE [LARGE SCALE GENOMIC DNA]</scope>
    <source>
        <strain evidence="1 2">DSM 25964</strain>
    </source>
</reference>
<dbReference type="RefSeq" id="WP_133958999.1">
    <property type="nucleotide sequence ID" value="NZ_SORI01000025.1"/>
</dbReference>
<organism evidence="1 2">
    <name type="scientific">Aminivibrio pyruvatiphilus</name>
    <dbReference type="NCBI Taxonomy" id="1005740"/>
    <lineage>
        <taxon>Bacteria</taxon>
        <taxon>Thermotogati</taxon>
        <taxon>Synergistota</taxon>
        <taxon>Synergistia</taxon>
        <taxon>Synergistales</taxon>
        <taxon>Aminobacteriaceae</taxon>
        <taxon>Aminivibrio</taxon>
    </lineage>
</organism>
<dbReference type="AlphaFoldDB" id="A0A4V6QD75"/>
<sequence length="283" mass="30709">MDYVTAKAPGSFGDREVLLHFFRAGTDPDTPVVLLLHGVHGWASPMEGNKYGFLARELASHGISACIAESSRLRRDRETFGDDRTSWATASFRGKTFSMEVFDACSAFECLCRTFSVPSPVLWGFSLGGLISVLITGNKTAGYIAGTGLTPPREGKAAGLIISGSGDEIRPEASGRLSLPILDSLGGKTELLRAASEASPEFALFFYGSGDESFSEESSRRIFDRLPLPETRKEFRIISGADHSFRKKNGVPSREPLEEMLLISRAALDRYLRGKGSTARTEG</sequence>
<dbReference type="OrthoDB" id="4054at2"/>
<accession>A0A4V6QD75</accession>
<evidence type="ECO:0000313" key="1">
    <source>
        <dbReference type="EMBL" id="TDY55327.1"/>
    </source>
</evidence>
<proteinExistence type="predicted"/>
<comment type="caution">
    <text evidence="1">The sequence shown here is derived from an EMBL/GenBank/DDBJ whole genome shotgun (WGS) entry which is preliminary data.</text>
</comment>
<dbReference type="SUPFAM" id="SSF53474">
    <property type="entry name" value="alpha/beta-Hydrolases"/>
    <property type="match status" value="1"/>
</dbReference>
<dbReference type="EMBL" id="SORI01000025">
    <property type="protein sequence ID" value="TDY55327.1"/>
    <property type="molecule type" value="Genomic_DNA"/>
</dbReference>